<dbReference type="EC" id="2.4.-.-" evidence="3"/>
<dbReference type="Pfam" id="PF13231">
    <property type="entry name" value="PMT_2"/>
    <property type="match status" value="1"/>
</dbReference>
<keyword evidence="4" id="KW-1185">Reference proteome</keyword>
<keyword evidence="3" id="KW-0328">Glycosyltransferase</keyword>
<feature type="transmembrane region" description="Helical" evidence="1">
    <location>
        <begin position="114"/>
        <end position="143"/>
    </location>
</feature>
<dbReference type="InterPro" id="IPR038731">
    <property type="entry name" value="RgtA/B/C-like"/>
</dbReference>
<keyword evidence="1" id="KW-0472">Membrane</keyword>
<feature type="transmembrane region" description="Helical" evidence="1">
    <location>
        <begin position="275"/>
        <end position="295"/>
    </location>
</feature>
<dbReference type="Proteomes" id="UP001576776">
    <property type="component" value="Unassembled WGS sequence"/>
</dbReference>
<sequence length="526" mass="60235">MLTDVGGVWQSIFPVGSDILHHIFLRFYNDYGIGIFSFLSYLSIAFGTYALARRYTSPETSLLSSIVIISLPELVYQATSTKNDIVVSALAIFCFLTVHRLLEQVNFKDLVILILALFWGISVKTTWLAFLLPFSLFCGILLLRKYPVKFWVQVISHHWKQGVIFVVPVLIFSQFWLFIHNYYVWGTWSGMPEYNALSKQVDGLKGAIANLVRYLLQSMDVLEPGNIIVRRLIAISFTELLQKIYNTFLYPIFGDAATNERLGPFQLSWWSHEDMAWFGPLGFLLVIPAILYSVIKGRKFLRASGLTLLGYIFILSYALAWNPFHNRYVSVFFVASGGCVAYFIKSFEQKKLLLNLVKYTSILILITACFINVAKPLITFNKDTYIAANINVLNFPYVIFKESIWGQSKFGTNRFYYADAFFGDSRVKEFMKLIPPGSQVALVTQGHMSPNWVYHYLLYNPQVKFTPVLETTLKSKNIKFDYILCTEIDCKFNQTELDGTILWSAKSSVKPGKLIRLAESRSNQKK</sequence>
<evidence type="ECO:0000259" key="2">
    <source>
        <dbReference type="Pfam" id="PF13231"/>
    </source>
</evidence>
<dbReference type="EMBL" id="JBHFNS010000017">
    <property type="protein sequence ID" value="MFB2934116.1"/>
    <property type="molecule type" value="Genomic_DNA"/>
</dbReference>
<reference evidence="3 4" key="1">
    <citation type="submission" date="2024-09" db="EMBL/GenBank/DDBJ databases">
        <title>Floridaenema gen nov. (Aerosakkonemataceae, Aerosakkonematales ord. nov., Cyanobacteria) from benthic tropical and subtropical fresh waters, with the description of four new species.</title>
        <authorList>
            <person name="Moretto J.A."/>
            <person name="Berthold D.E."/>
            <person name="Lefler F.W."/>
            <person name="Huang I.-S."/>
            <person name="Laughinghouse H. IV."/>
        </authorList>
    </citation>
    <scope>NUCLEOTIDE SEQUENCE [LARGE SCALE GENOMIC DNA]</scope>
    <source>
        <strain evidence="3 4">BLCC-F154</strain>
    </source>
</reference>
<feature type="transmembrane region" description="Helical" evidence="1">
    <location>
        <begin position="163"/>
        <end position="185"/>
    </location>
</feature>
<proteinExistence type="predicted"/>
<protein>
    <submittedName>
        <fullName evidence="3">Glycosyltransferase family 39 protein</fullName>
        <ecNumber evidence="3">2.4.-.-</ecNumber>
    </submittedName>
</protein>
<feature type="transmembrane region" description="Helical" evidence="1">
    <location>
        <begin position="85"/>
        <end position="102"/>
    </location>
</feature>
<gene>
    <name evidence="3" type="ORF">ACE1B6_02460</name>
</gene>
<feature type="transmembrane region" description="Helical" evidence="1">
    <location>
        <begin position="327"/>
        <end position="344"/>
    </location>
</feature>
<evidence type="ECO:0000313" key="3">
    <source>
        <dbReference type="EMBL" id="MFB2934116.1"/>
    </source>
</evidence>
<dbReference type="GO" id="GO:0016757">
    <property type="term" value="F:glycosyltransferase activity"/>
    <property type="evidence" value="ECO:0007669"/>
    <property type="project" value="UniProtKB-KW"/>
</dbReference>
<evidence type="ECO:0000313" key="4">
    <source>
        <dbReference type="Proteomes" id="UP001576776"/>
    </source>
</evidence>
<feature type="transmembrane region" description="Helical" evidence="1">
    <location>
        <begin position="31"/>
        <end position="52"/>
    </location>
</feature>
<feature type="transmembrane region" description="Helical" evidence="1">
    <location>
        <begin position="356"/>
        <end position="374"/>
    </location>
</feature>
<comment type="caution">
    <text evidence="3">The sequence shown here is derived from an EMBL/GenBank/DDBJ whole genome shotgun (WGS) entry which is preliminary data.</text>
</comment>
<feature type="domain" description="Glycosyltransferase RgtA/B/C/D-like" evidence="2">
    <location>
        <begin position="29"/>
        <end position="171"/>
    </location>
</feature>
<accession>A0ABV4Y5N1</accession>
<keyword evidence="1" id="KW-0812">Transmembrane</keyword>
<keyword evidence="3" id="KW-0808">Transferase</keyword>
<organism evidence="3 4">
    <name type="scientific">Floridaenema fluviatile BLCC-F154</name>
    <dbReference type="NCBI Taxonomy" id="3153640"/>
    <lineage>
        <taxon>Bacteria</taxon>
        <taxon>Bacillati</taxon>
        <taxon>Cyanobacteriota</taxon>
        <taxon>Cyanophyceae</taxon>
        <taxon>Oscillatoriophycideae</taxon>
        <taxon>Aerosakkonematales</taxon>
        <taxon>Aerosakkonemataceae</taxon>
        <taxon>Floridanema</taxon>
        <taxon>Floridanema fluviatile</taxon>
    </lineage>
</organism>
<feature type="transmembrane region" description="Helical" evidence="1">
    <location>
        <begin position="300"/>
        <end position="321"/>
    </location>
</feature>
<evidence type="ECO:0000256" key="1">
    <source>
        <dbReference type="SAM" id="Phobius"/>
    </source>
</evidence>
<keyword evidence="1" id="KW-1133">Transmembrane helix</keyword>
<dbReference type="RefSeq" id="WP_413255645.1">
    <property type="nucleotide sequence ID" value="NZ_JBHFNS010000017.1"/>
</dbReference>
<name>A0ABV4Y5N1_9CYAN</name>